<dbReference type="PROSITE" id="PS50935">
    <property type="entry name" value="SSB"/>
    <property type="match status" value="1"/>
</dbReference>
<name>A0ABT3ZYX8_9BACT</name>
<reference evidence="5 6" key="1">
    <citation type="submission" date="2022-11" db="EMBL/GenBank/DDBJ databases">
        <title>Minimal conservation of predation-associated metabolite biosynthetic gene clusters underscores biosynthetic potential of Myxococcota including descriptions for ten novel species: Archangium lansinium sp. nov., Myxococcus landrumus sp. nov., Nannocystis bai.</title>
        <authorList>
            <person name="Ahearne A."/>
            <person name="Stevens C."/>
            <person name="Phillips K."/>
        </authorList>
    </citation>
    <scope>NUCLEOTIDE SEQUENCE [LARGE SCALE GENOMIC DNA]</scope>
    <source>
        <strain evidence="5 6">MIWBW</strain>
    </source>
</reference>
<keyword evidence="2" id="KW-0234">DNA repair</keyword>
<dbReference type="SUPFAM" id="SSF50249">
    <property type="entry name" value="Nucleic acid-binding proteins"/>
    <property type="match status" value="1"/>
</dbReference>
<dbReference type="InterPro" id="IPR012340">
    <property type="entry name" value="NA-bd_OB-fold"/>
</dbReference>
<comment type="function">
    <text evidence="2">Plays an important role in DNA replication, recombination and repair. Binds to ssDNA and to an array of partner proteins to recruit them to their sites of action during DNA metabolism.</text>
</comment>
<dbReference type="GO" id="GO:0003677">
    <property type="term" value="F:DNA binding"/>
    <property type="evidence" value="ECO:0007669"/>
    <property type="project" value="UniProtKB-KW"/>
</dbReference>
<feature type="compositionally biased region" description="Gly residues" evidence="4">
    <location>
        <begin position="153"/>
        <end position="165"/>
    </location>
</feature>
<comment type="caution">
    <text evidence="5">The sequence shown here is derived from an EMBL/GenBank/DDBJ whole genome shotgun (WGS) entry which is preliminary data.</text>
</comment>
<feature type="region of interest" description="Disordered" evidence="4">
    <location>
        <begin position="113"/>
        <end position="172"/>
    </location>
</feature>
<feature type="compositionally biased region" description="Gly residues" evidence="4">
    <location>
        <begin position="113"/>
        <end position="139"/>
    </location>
</feature>
<dbReference type="InterPro" id="IPR011344">
    <property type="entry name" value="ssDNA-bd"/>
</dbReference>
<dbReference type="NCBIfam" id="TIGR00621">
    <property type="entry name" value="ssb"/>
    <property type="match status" value="1"/>
</dbReference>
<keyword evidence="2" id="KW-0235">DNA replication</keyword>
<keyword evidence="1 2" id="KW-0238">DNA-binding</keyword>
<dbReference type="InterPro" id="IPR000424">
    <property type="entry name" value="Primosome_PriB/ssb"/>
</dbReference>
<keyword evidence="2" id="KW-0227">DNA damage</keyword>
<dbReference type="Gene3D" id="2.40.50.140">
    <property type="entry name" value="Nucleic acid-binding proteins"/>
    <property type="match status" value="1"/>
</dbReference>
<comment type="caution">
    <text evidence="2">Lacks conserved residue(s) required for the propagation of feature annotation.</text>
</comment>
<dbReference type="EMBL" id="JAPNKA010000001">
    <property type="protein sequence ID" value="MCY1074600.1"/>
    <property type="molecule type" value="Genomic_DNA"/>
</dbReference>
<evidence type="ECO:0000313" key="5">
    <source>
        <dbReference type="EMBL" id="MCY1074600.1"/>
    </source>
</evidence>
<dbReference type="PANTHER" id="PTHR10302">
    <property type="entry name" value="SINGLE-STRANDED DNA-BINDING PROTEIN"/>
    <property type="match status" value="1"/>
</dbReference>
<keyword evidence="2" id="KW-0233">DNA recombination</keyword>
<accession>A0ABT3ZYX8</accession>
<evidence type="ECO:0000256" key="2">
    <source>
        <dbReference type="HAMAP-Rule" id="MF_00984"/>
    </source>
</evidence>
<keyword evidence="6" id="KW-1185">Reference proteome</keyword>
<protein>
    <recommendedName>
        <fullName evidence="2 3">Single-stranded DNA-binding protein</fullName>
        <shortName evidence="2">SSB</shortName>
    </recommendedName>
</protein>
<organism evidence="5 6">
    <name type="scientific">Archangium lansingense</name>
    <dbReference type="NCBI Taxonomy" id="2995310"/>
    <lineage>
        <taxon>Bacteria</taxon>
        <taxon>Pseudomonadati</taxon>
        <taxon>Myxococcota</taxon>
        <taxon>Myxococcia</taxon>
        <taxon>Myxococcales</taxon>
        <taxon>Cystobacterineae</taxon>
        <taxon>Archangiaceae</taxon>
        <taxon>Archangium</taxon>
    </lineage>
</organism>
<comment type="subunit">
    <text evidence="2">Homotetramer.</text>
</comment>
<evidence type="ECO:0000313" key="6">
    <source>
        <dbReference type="Proteomes" id="UP001207654"/>
    </source>
</evidence>
<sequence length="172" mass="17972">MAGGVNKVILIGNLGADPEVRFTPGGQAVANFRIATSDAWTDKNGQKQERTEWHRIVVWGKLAELCGEYLKKGRQCYVEGRLQTREWTDKENRKNYTTEVVANAVTFLGGRDGAGAGSGGGGGGGRGYSQQQRGGGQQQGGYDDYGPPPMGMDEGGGNGGGGGGGGDDDIPF</sequence>
<dbReference type="HAMAP" id="MF_00984">
    <property type="entry name" value="SSB"/>
    <property type="match status" value="1"/>
</dbReference>
<dbReference type="RefSeq" id="WP_267533562.1">
    <property type="nucleotide sequence ID" value="NZ_JAPNKA010000001.1"/>
</dbReference>
<dbReference type="PANTHER" id="PTHR10302:SF27">
    <property type="entry name" value="SINGLE-STRANDED DNA-BINDING PROTEIN"/>
    <property type="match status" value="1"/>
</dbReference>
<dbReference type="Pfam" id="PF00436">
    <property type="entry name" value="SSB"/>
    <property type="match status" value="1"/>
</dbReference>
<feature type="short sequence motif" description="Important for interaction with partner proteins" evidence="2">
    <location>
        <begin position="167"/>
        <end position="172"/>
    </location>
</feature>
<evidence type="ECO:0000256" key="4">
    <source>
        <dbReference type="SAM" id="MobiDB-lite"/>
    </source>
</evidence>
<dbReference type="Proteomes" id="UP001207654">
    <property type="component" value="Unassembled WGS sequence"/>
</dbReference>
<evidence type="ECO:0000256" key="3">
    <source>
        <dbReference type="RuleBase" id="RU000524"/>
    </source>
</evidence>
<proteinExistence type="inferred from homology"/>
<evidence type="ECO:0000256" key="1">
    <source>
        <dbReference type="ARBA" id="ARBA00023125"/>
    </source>
</evidence>
<dbReference type="CDD" id="cd04496">
    <property type="entry name" value="SSB_OBF"/>
    <property type="match status" value="1"/>
</dbReference>
<gene>
    <name evidence="5" type="ORF">OV287_08880</name>
</gene>